<keyword evidence="16" id="KW-1185">Reference proteome</keyword>
<sequence>MAQANTQSKGFIFGSARGKFLAVTVLIGMMVLLSGCGMQSGEITSSTPGFFNHYIVFPISYLIQHLAGWFGGSYGIGIISITLIVRLVLFPLMMRQARSQQQMKVKMSVMQPDMDALKKKYENKKDPEQQKQMQQEMMAIYQKHKFNPLNIGCLPILIQLPILSGLYTAIRLTPELSTHSFWWFKLGSPDWIMAILVAILYLVQAKVSQYSMTSEQRKQMAIMGYISPIMMLFFSFSAPAAMPLYWMASGSFLLLQTLLFRKMYPSDPDSIAAMQAQLPVIEESDKPDNGNDKPGKPNAESSQTASAQTTKTPGAAKNAKASGNRNQAAKKNGNASIKGGKKPAKA</sequence>
<evidence type="ECO:0000313" key="16">
    <source>
        <dbReference type="Proteomes" id="UP000605427"/>
    </source>
</evidence>
<dbReference type="RefSeq" id="WP_172239026.1">
    <property type="nucleotide sequence ID" value="NZ_BMDD01000001.1"/>
</dbReference>
<keyword evidence="8 12" id="KW-0472">Membrane</keyword>
<evidence type="ECO:0000256" key="11">
    <source>
        <dbReference type="ARBA" id="ARBA00023288"/>
    </source>
</evidence>
<feature type="transmembrane region" description="Helical" evidence="12">
    <location>
        <begin position="73"/>
        <end position="94"/>
    </location>
</feature>
<evidence type="ECO:0000256" key="7">
    <source>
        <dbReference type="ARBA" id="ARBA00022989"/>
    </source>
</evidence>
<protein>
    <recommendedName>
        <fullName evidence="12">Membrane protein insertase YidC</fullName>
    </recommendedName>
    <alternativeName>
        <fullName evidence="12">Foldase YidC</fullName>
    </alternativeName>
    <alternativeName>
        <fullName evidence="12">Membrane integrase YidC</fullName>
    </alternativeName>
    <alternativeName>
        <fullName evidence="12">Membrane protein YidC</fullName>
    </alternativeName>
</protein>
<evidence type="ECO:0000256" key="1">
    <source>
        <dbReference type="ARBA" id="ARBA00004651"/>
    </source>
</evidence>
<evidence type="ECO:0000256" key="2">
    <source>
        <dbReference type="ARBA" id="ARBA00022448"/>
    </source>
</evidence>
<keyword evidence="9" id="KW-0564">Palmitate</keyword>
<dbReference type="InterPro" id="IPR028055">
    <property type="entry name" value="YidC/Oxa/ALB_C"/>
</dbReference>
<evidence type="ECO:0000256" key="6">
    <source>
        <dbReference type="ARBA" id="ARBA00022927"/>
    </source>
</evidence>
<comment type="function">
    <text evidence="12">Required for the insertion and/or proper folding and/or complex formation of integral membrane proteins into the membrane. Involved in integration of membrane proteins that insert both dependently and independently of the Sec translocase complex, as well as at least some lipoproteins.</text>
</comment>
<comment type="caution">
    <text evidence="15">The sequence shown here is derived from an EMBL/GenBank/DDBJ whole genome shotgun (WGS) entry which is preliminary data.</text>
</comment>
<evidence type="ECO:0000256" key="4">
    <source>
        <dbReference type="ARBA" id="ARBA00022692"/>
    </source>
</evidence>
<dbReference type="InterPro" id="IPR023060">
    <property type="entry name" value="YidC/YidC1/YidC2_Firmicutes"/>
</dbReference>
<comment type="subcellular location">
    <subcellularLocation>
        <location evidence="1 12">Cell membrane</location>
        <topology evidence="1 12">Multi-pass membrane protein</topology>
    </subcellularLocation>
</comment>
<feature type="transmembrane region" description="Helical" evidence="12">
    <location>
        <begin position="20"/>
        <end position="38"/>
    </location>
</feature>
<evidence type="ECO:0000256" key="5">
    <source>
        <dbReference type="ARBA" id="ARBA00022729"/>
    </source>
</evidence>
<accession>A0ABQ1ZPT4</accession>
<feature type="compositionally biased region" description="Low complexity" evidence="13">
    <location>
        <begin position="301"/>
        <end position="310"/>
    </location>
</feature>
<evidence type="ECO:0000256" key="3">
    <source>
        <dbReference type="ARBA" id="ARBA00022475"/>
    </source>
</evidence>
<keyword evidence="2 12" id="KW-0813">Transport</keyword>
<evidence type="ECO:0000259" key="14">
    <source>
        <dbReference type="Pfam" id="PF02096"/>
    </source>
</evidence>
<keyword evidence="7 12" id="KW-1133">Transmembrane helix</keyword>
<feature type="compositionally biased region" description="Polar residues" evidence="13">
    <location>
        <begin position="321"/>
        <end position="335"/>
    </location>
</feature>
<gene>
    <name evidence="15" type="primary">yidC1</name>
    <name evidence="12" type="synonym">yidC</name>
    <name evidence="15" type="ORF">GCM10007362_06640</name>
</gene>
<keyword evidence="11" id="KW-0449">Lipoprotein</keyword>
<dbReference type="InterPro" id="IPR001708">
    <property type="entry name" value="YidC/ALB3/OXA1/COX18"/>
</dbReference>
<evidence type="ECO:0000256" key="8">
    <source>
        <dbReference type="ARBA" id="ARBA00023136"/>
    </source>
</evidence>
<feature type="transmembrane region" description="Helical" evidence="12">
    <location>
        <begin position="149"/>
        <end position="170"/>
    </location>
</feature>
<keyword evidence="3 12" id="KW-1003">Cell membrane</keyword>
<dbReference type="PANTHER" id="PTHR12428:SF65">
    <property type="entry name" value="CYTOCHROME C OXIDASE ASSEMBLY PROTEIN COX18, MITOCHONDRIAL"/>
    <property type="match status" value="1"/>
</dbReference>
<keyword evidence="6 12" id="KW-0653">Protein transport</keyword>
<feature type="compositionally biased region" description="Basic and acidic residues" evidence="13">
    <location>
        <begin position="283"/>
        <end position="295"/>
    </location>
</feature>
<evidence type="ECO:0000256" key="9">
    <source>
        <dbReference type="ARBA" id="ARBA00023139"/>
    </source>
</evidence>
<feature type="transmembrane region" description="Helical" evidence="12">
    <location>
        <begin position="220"/>
        <end position="238"/>
    </location>
</feature>
<dbReference type="NCBIfam" id="TIGR03592">
    <property type="entry name" value="yidC_oxa1_cterm"/>
    <property type="match status" value="1"/>
</dbReference>
<keyword evidence="10 12" id="KW-0143">Chaperone</keyword>
<dbReference type="Pfam" id="PF02096">
    <property type="entry name" value="60KD_IMP"/>
    <property type="match status" value="1"/>
</dbReference>
<evidence type="ECO:0000256" key="13">
    <source>
        <dbReference type="SAM" id="MobiDB-lite"/>
    </source>
</evidence>
<reference evidence="16" key="1">
    <citation type="journal article" date="2019" name="Int. J. Syst. Evol. Microbiol.">
        <title>The Global Catalogue of Microorganisms (GCM) 10K type strain sequencing project: providing services to taxonomists for standard genome sequencing and annotation.</title>
        <authorList>
            <consortium name="The Broad Institute Genomics Platform"/>
            <consortium name="The Broad Institute Genome Sequencing Center for Infectious Disease"/>
            <person name="Wu L."/>
            <person name="Ma J."/>
        </authorList>
    </citation>
    <scope>NUCLEOTIDE SEQUENCE [LARGE SCALE GENOMIC DNA]</scope>
    <source>
        <strain evidence="16">CCM 8702</strain>
    </source>
</reference>
<organism evidence="15 16">
    <name type="scientific">Saccharibacillus endophyticus</name>
    <dbReference type="NCBI Taxonomy" id="2060666"/>
    <lineage>
        <taxon>Bacteria</taxon>
        <taxon>Bacillati</taxon>
        <taxon>Bacillota</taxon>
        <taxon>Bacilli</taxon>
        <taxon>Bacillales</taxon>
        <taxon>Paenibacillaceae</taxon>
        <taxon>Saccharibacillus</taxon>
    </lineage>
</organism>
<keyword evidence="5 12" id="KW-0732">Signal</keyword>
<name>A0ABQ1ZPT4_9BACL</name>
<dbReference type="EMBL" id="BMDD01000001">
    <property type="protein sequence ID" value="GGH70470.1"/>
    <property type="molecule type" value="Genomic_DNA"/>
</dbReference>
<feature type="region of interest" description="Disordered" evidence="13">
    <location>
        <begin position="283"/>
        <end position="346"/>
    </location>
</feature>
<dbReference type="PANTHER" id="PTHR12428">
    <property type="entry name" value="OXA1"/>
    <property type="match status" value="1"/>
</dbReference>
<proteinExistence type="inferred from homology"/>
<feature type="transmembrane region" description="Helical" evidence="12">
    <location>
        <begin position="190"/>
        <end position="208"/>
    </location>
</feature>
<feature type="domain" description="Membrane insertase YidC/Oxa/ALB C-terminal" evidence="14">
    <location>
        <begin position="74"/>
        <end position="261"/>
    </location>
</feature>
<dbReference type="HAMAP" id="MF_01811">
    <property type="entry name" value="YidC_type2"/>
    <property type="match status" value="1"/>
</dbReference>
<dbReference type="InterPro" id="IPR047196">
    <property type="entry name" value="YidC_ALB_C"/>
</dbReference>
<evidence type="ECO:0000313" key="15">
    <source>
        <dbReference type="EMBL" id="GGH70470.1"/>
    </source>
</evidence>
<comment type="similarity">
    <text evidence="12">Belongs to the OXA1/ALB3/YidC family. Type 2 subfamily.</text>
</comment>
<evidence type="ECO:0000256" key="10">
    <source>
        <dbReference type="ARBA" id="ARBA00023186"/>
    </source>
</evidence>
<dbReference type="CDD" id="cd20070">
    <property type="entry name" value="5TM_YidC_Alb3"/>
    <property type="match status" value="1"/>
</dbReference>
<dbReference type="Proteomes" id="UP000605427">
    <property type="component" value="Unassembled WGS sequence"/>
</dbReference>
<keyword evidence="4 12" id="KW-0812">Transmembrane</keyword>
<evidence type="ECO:0000256" key="12">
    <source>
        <dbReference type="HAMAP-Rule" id="MF_01811"/>
    </source>
</evidence>